<dbReference type="Gene3D" id="2.10.70.10">
    <property type="entry name" value="Complement Module, domain 1"/>
    <property type="match status" value="1"/>
</dbReference>
<dbReference type="InterPro" id="IPR051277">
    <property type="entry name" value="SEZ6_CSMD_C4BPB_Regulators"/>
</dbReference>
<dbReference type="PROSITE" id="PS01180">
    <property type="entry name" value="CUB"/>
    <property type="match status" value="2"/>
</dbReference>
<feature type="domain" description="Sushi" evidence="9">
    <location>
        <begin position="137"/>
        <end position="198"/>
    </location>
</feature>
<sequence>VYIESLFHLLLLVISTHISCNKGQNCTFHLQGPNGTVESPGFPYGYPNYANCTWTITAEDQHRIQLVFQSFALEEDFDVLSVFDGPPQAENLRTRLTGFQLPATIVSAASTLSLSLISDYAVSAQGFRASYEVLPSHTCGNPGRLPNGIQQGSTFNLGDKVRYSCNPGFFLEGHAVLTCHASSENSATWDFPLPSCRADDACGGTLRGQSGIISSPHFPAEYHNNADCTWTILAELGDTIALVFIDFQLEDGYDFLEVTGTEGSSLCLPAPVISSKNWLRLHFTSDGNHRQRGFSAQYQGEHNPNGASSERTAVAVRATVLHPHKTSNISILGLLYLCILRSPCLHLCTCLGGL</sequence>
<dbReference type="SMART" id="SM00032">
    <property type="entry name" value="CCP"/>
    <property type="match status" value="1"/>
</dbReference>
<dbReference type="Pfam" id="PF00084">
    <property type="entry name" value="Sushi"/>
    <property type="match status" value="1"/>
</dbReference>
<evidence type="ECO:0000256" key="4">
    <source>
        <dbReference type="ARBA" id="ARBA00023157"/>
    </source>
</evidence>
<keyword evidence="2 7" id="KW-0732">Signal</keyword>
<evidence type="ECO:0000313" key="10">
    <source>
        <dbReference type="Ensembl" id="ENSMSIP00000020404.1"/>
    </source>
</evidence>
<dbReference type="PROSITE" id="PS50923">
    <property type="entry name" value="SUSHI"/>
    <property type="match status" value="1"/>
</dbReference>
<keyword evidence="4" id="KW-1015">Disulfide bond</keyword>
<dbReference type="Gene3D" id="2.60.120.290">
    <property type="entry name" value="Spermadhesin, CUB domain"/>
    <property type="match status" value="2"/>
</dbReference>
<dbReference type="InterPro" id="IPR000436">
    <property type="entry name" value="Sushi_SCR_CCP_dom"/>
</dbReference>
<dbReference type="PANTHER" id="PTHR45656">
    <property type="entry name" value="PROTEIN CBR-CLEC-78"/>
    <property type="match status" value="1"/>
</dbReference>
<dbReference type="SUPFAM" id="SSF57535">
    <property type="entry name" value="Complement control module/SCR domain"/>
    <property type="match status" value="1"/>
</dbReference>
<reference evidence="10" key="1">
    <citation type="submission" date="2025-08" db="UniProtKB">
        <authorList>
            <consortium name="Ensembl"/>
        </authorList>
    </citation>
    <scope>IDENTIFICATION</scope>
</reference>
<dbReference type="PANTHER" id="PTHR45656:SF4">
    <property type="entry name" value="PROTEIN CBR-CLEC-78"/>
    <property type="match status" value="1"/>
</dbReference>
<dbReference type="CDD" id="cd00041">
    <property type="entry name" value="CUB"/>
    <property type="match status" value="2"/>
</dbReference>
<feature type="chain" id="PRO_5034951702" description="CUB and Sushi multiple domains 2" evidence="7">
    <location>
        <begin position="24"/>
        <end position="354"/>
    </location>
</feature>
<dbReference type="InterPro" id="IPR000859">
    <property type="entry name" value="CUB_dom"/>
</dbReference>
<keyword evidence="11" id="KW-1185">Reference proteome</keyword>
<dbReference type="FunFam" id="2.60.120.290:FF:000005">
    <property type="entry name" value="Procollagen C-endopeptidase enhancer 1"/>
    <property type="match status" value="1"/>
</dbReference>
<evidence type="ECO:0000313" key="11">
    <source>
        <dbReference type="Proteomes" id="UP000694415"/>
    </source>
</evidence>
<dbReference type="Pfam" id="PF00431">
    <property type="entry name" value="CUB"/>
    <property type="match status" value="2"/>
</dbReference>
<accession>A0A8C6HG02</accession>
<evidence type="ECO:0008006" key="12">
    <source>
        <dbReference type="Google" id="ProtNLM"/>
    </source>
</evidence>
<evidence type="ECO:0000256" key="1">
    <source>
        <dbReference type="ARBA" id="ARBA00022659"/>
    </source>
</evidence>
<feature type="signal peptide" evidence="7">
    <location>
        <begin position="1"/>
        <end position="23"/>
    </location>
</feature>
<dbReference type="InterPro" id="IPR035914">
    <property type="entry name" value="Sperma_CUB_dom_sf"/>
</dbReference>
<comment type="caution">
    <text evidence="6">Lacks conserved residue(s) required for the propagation of feature annotation.</text>
</comment>
<evidence type="ECO:0000256" key="3">
    <source>
        <dbReference type="ARBA" id="ARBA00022737"/>
    </source>
</evidence>
<feature type="domain" description="CUB" evidence="8">
    <location>
        <begin position="26"/>
        <end position="134"/>
    </location>
</feature>
<dbReference type="InterPro" id="IPR035976">
    <property type="entry name" value="Sushi/SCR/CCP_sf"/>
</dbReference>
<evidence type="ECO:0000259" key="8">
    <source>
        <dbReference type="PROSITE" id="PS01180"/>
    </source>
</evidence>
<feature type="domain" description="CUB" evidence="8">
    <location>
        <begin position="202"/>
        <end position="301"/>
    </location>
</feature>
<evidence type="ECO:0000256" key="7">
    <source>
        <dbReference type="SAM" id="SignalP"/>
    </source>
</evidence>
<keyword evidence="5" id="KW-0325">Glycoprotein</keyword>
<dbReference type="FunFam" id="2.60.120.290:FF:000001">
    <property type="entry name" value="CUB and sushi domain-containing protein 3 isoform X1"/>
    <property type="match status" value="1"/>
</dbReference>
<reference evidence="10" key="2">
    <citation type="submission" date="2025-09" db="UniProtKB">
        <authorList>
            <consortium name="Ensembl"/>
        </authorList>
    </citation>
    <scope>IDENTIFICATION</scope>
</reference>
<protein>
    <recommendedName>
        <fullName evidence="12">CUB and Sushi multiple domains 2</fullName>
    </recommendedName>
</protein>
<dbReference type="CDD" id="cd00033">
    <property type="entry name" value="CCP"/>
    <property type="match status" value="1"/>
</dbReference>
<keyword evidence="3" id="KW-0677">Repeat</keyword>
<evidence type="ECO:0000259" key="9">
    <source>
        <dbReference type="PROSITE" id="PS50923"/>
    </source>
</evidence>
<dbReference type="SUPFAM" id="SSF49854">
    <property type="entry name" value="Spermadhesin, CUB domain"/>
    <property type="match status" value="2"/>
</dbReference>
<dbReference type="GeneTree" id="ENSGT00940000164318"/>
<dbReference type="Proteomes" id="UP000694415">
    <property type="component" value="Unplaced"/>
</dbReference>
<proteinExistence type="predicted"/>
<organism evidence="10 11">
    <name type="scientific">Mus spicilegus</name>
    <name type="common">Mound-building mouse</name>
    <dbReference type="NCBI Taxonomy" id="10103"/>
    <lineage>
        <taxon>Eukaryota</taxon>
        <taxon>Metazoa</taxon>
        <taxon>Chordata</taxon>
        <taxon>Craniata</taxon>
        <taxon>Vertebrata</taxon>
        <taxon>Euteleostomi</taxon>
        <taxon>Mammalia</taxon>
        <taxon>Eutheria</taxon>
        <taxon>Euarchontoglires</taxon>
        <taxon>Glires</taxon>
        <taxon>Rodentia</taxon>
        <taxon>Myomorpha</taxon>
        <taxon>Muroidea</taxon>
        <taxon>Muridae</taxon>
        <taxon>Murinae</taxon>
        <taxon>Mus</taxon>
        <taxon>Mus</taxon>
    </lineage>
</organism>
<dbReference type="SMART" id="SM00042">
    <property type="entry name" value="CUB"/>
    <property type="match status" value="2"/>
</dbReference>
<keyword evidence="1 6" id="KW-0768">Sushi</keyword>
<dbReference type="AlphaFoldDB" id="A0A8C6HG02"/>
<dbReference type="Ensembl" id="ENSMSIT00000025768.1">
    <property type="protein sequence ID" value="ENSMSIP00000020404.1"/>
    <property type="gene ID" value="ENSMSIG00000017318.1"/>
</dbReference>
<name>A0A8C6HG02_MUSSI</name>
<evidence type="ECO:0000256" key="6">
    <source>
        <dbReference type="PROSITE-ProRule" id="PRU00302"/>
    </source>
</evidence>
<evidence type="ECO:0000256" key="5">
    <source>
        <dbReference type="ARBA" id="ARBA00023180"/>
    </source>
</evidence>
<evidence type="ECO:0000256" key="2">
    <source>
        <dbReference type="ARBA" id="ARBA00022729"/>
    </source>
</evidence>